<protein>
    <recommendedName>
        <fullName evidence="2">MORN repeat protein</fullName>
    </recommendedName>
</protein>
<gene>
    <name evidence="1" type="ORF">LCGC14_2404650</name>
</gene>
<sequence length="79" mass="9367">MNWEAIKHIYKRVLVCNNKIEYLGEDRYKLTSFHRTGGRWSTGEYKNGRVHGTVLGWDSNGQKCFEGWFKNGQLIDELW</sequence>
<dbReference type="AlphaFoldDB" id="A0A0F9ENQ9"/>
<evidence type="ECO:0000313" key="1">
    <source>
        <dbReference type="EMBL" id="KKL25503.1"/>
    </source>
</evidence>
<evidence type="ECO:0008006" key="2">
    <source>
        <dbReference type="Google" id="ProtNLM"/>
    </source>
</evidence>
<dbReference type="EMBL" id="LAZR01036190">
    <property type="protein sequence ID" value="KKL25503.1"/>
    <property type="molecule type" value="Genomic_DNA"/>
</dbReference>
<reference evidence="1" key="1">
    <citation type="journal article" date="2015" name="Nature">
        <title>Complex archaea that bridge the gap between prokaryotes and eukaryotes.</title>
        <authorList>
            <person name="Spang A."/>
            <person name="Saw J.H."/>
            <person name="Jorgensen S.L."/>
            <person name="Zaremba-Niedzwiedzka K."/>
            <person name="Martijn J."/>
            <person name="Lind A.E."/>
            <person name="van Eijk R."/>
            <person name="Schleper C."/>
            <person name="Guy L."/>
            <person name="Ettema T.J."/>
        </authorList>
    </citation>
    <scope>NUCLEOTIDE SEQUENCE</scope>
</reference>
<dbReference type="Gene3D" id="2.20.110.10">
    <property type="entry name" value="Histone H3 K4-specific methyltransferase SET7/9 N-terminal domain"/>
    <property type="match status" value="1"/>
</dbReference>
<dbReference type="SUPFAM" id="SSF82185">
    <property type="entry name" value="Histone H3 K4-specific methyltransferase SET7/9 N-terminal domain"/>
    <property type="match status" value="1"/>
</dbReference>
<organism evidence="1">
    <name type="scientific">marine sediment metagenome</name>
    <dbReference type="NCBI Taxonomy" id="412755"/>
    <lineage>
        <taxon>unclassified sequences</taxon>
        <taxon>metagenomes</taxon>
        <taxon>ecological metagenomes</taxon>
    </lineage>
</organism>
<name>A0A0F9ENQ9_9ZZZZ</name>
<comment type="caution">
    <text evidence="1">The sequence shown here is derived from an EMBL/GenBank/DDBJ whole genome shotgun (WGS) entry which is preliminary data.</text>
</comment>
<accession>A0A0F9ENQ9</accession>
<proteinExistence type="predicted"/>